<keyword evidence="3" id="KW-1185">Reference proteome</keyword>
<dbReference type="RefSeq" id="WP_187598382.1">
    <property type="nucleotide sequence ID" value="NZ_CP060714.1"/>
</dbReference>
<gene>
    <name evidence="2" type="ORF">H9K76_04545</name>
</gene>
<dbReference type="KEGG" id="drg:H9K76_04545"/>
<protein>
    <recommendedName>
        <fullName evidence="4">Outer membrane lipoprotein</fullName>
    </recommendedName>
</protein>
<feature type="region of interest" description="Disordered" evidence="1">
    <location>
        <begin position="221"/>
        <end position="259"/>
    </location>
</feature>
<evidence type="ECO:0000256" key="1">
    <source>
        <dbReference type="SAM" id="MobiDB-lite"/>
    </source>
</evidence>
<evidence type="ECO:0008006" key="4">
    <source>
        <dbReference type="Google" id="ProtNLM"/>
    </source>
</evidence>
<organism evidence="2 3">
    <name type="scientific">Diaphorobacter ruginosibacter</name>
    <dbReference type="NCBI Taxonomy" id="1715720"/>
    <lineage>
        <taxon>Bacteria</taxon>
        <taxon>Pseudomonadati</taxon>
        <taxon>Pseudomonadota</taxon>
        <taxon>Betaproteobacteria</taxon>
        <taxon>Burkholderiales</taxon>
        <taxon>Comamonadaceae</taxon>
        <taxon>Diaphorobacter</taxon>
    </lineage>
</organism>
<dbReference type="Proteomes" id="UP000515811">
    <property type="component" value="Chromosome"/>
</dbReference>
<reference evidence="2 3" key="1">
    <citation type="submission" date="2020-08" db="EMBL/GenBank/DDBJ databases">
        <title>Genome sequence of Diaphorobacter ruginosibacter DSM 27467T.</title>
        <authorList>
            <person name="Hyun D.-W."/>
            <person name="Bae J.-W."/>
        </authorList>
    </citation>
    <scope>NUCLEOTIDE SEQUENCE [LARGE SCALE GENOMIC DNA]</scope>
    <source>
        <strain evidence="2 3">DSM 27467</strain>
    </source>
</reference>
<dbReference type="EMBL" id="CP060714">
    <property type="protein sequence ID" value="QNN58137.1"/>
    <property type="molecule type" value="Genomic_DNA"/>
</dbReference>
<dbReference type="AlphaFoldDB" id="A0A7G9RRB2"/>
<feature type="compositionally biased region" description="Low complexity" evidence="1">
    <location>
        <begin position="24"/>
        <end position="35"/>
    </location>
</feature>
<evidence type="ECO:0000313" key="2">
    <source>
        <dbReference type="EMBL" id="QNN58137.1"/>
    </source>
</evidence>
<evidence type="ECO:0000313" key="3">
    <source>
        <dbReference type="Proteomes" id="UP000515811"/>
    </source>
</evidence>
<sequence>MPTVAAGRDAYTPAPSSTPPVPAAPVAAPTPAASTLGTQWGEGRESSVELVDATRITPARPQALKTLHYTDEASIRSALGARADRQLNVLLADGKVEWSLRDENDRPLPIYGARGEQGAHQVAGSRGARYELVYVNRSQRSYEVVATVDGLDVLTGQSGSLRNNGYLLMPGETLRIEGFRKSSNEVAAFRFSGKDGAYASNTPAGNPRNIGVIGTALFEVRLDKGTQPPSGGHSRGDRPNAFPADKPSPSPYAPAPQYR</sequence>
<accession>A0A7G9RRB2</accession>
<feature type="region of interest" description="Disordered" evidence="1">
    <location>
        <begin position="1"/>
        <end position="47"/>
    </location>
</feature>
<proteinExistence type="predicted"/>
<feature type="compositionally biased region" description="Pro residues" evidence="1">
    <location>
        <begin position="246"/>
        <end position="259"/>
    </location>
</feature>
<name>A0A7G9RRB2_9BURK</name>